<dbReference type="Proteomes" id="UP001500218">
    <property type="component" value="Unassembled WGS sequence"/>
</dbReference>
<evidence type="ECO:0000256" key="1">
    <source>
        <dbReference type="SAM" id="MobiDB-lite"/>
    </source>
</evidence>
<keyword evidence="2" id="KW-0812">Transmembrane</keyword>
<dbReference type="InterPro" id="IPR035940">
    <property type="entry name" value="CAP_sf"/>
</dbReference>
<dbReference type="InterPro" id="IPR014044">
    <property type="entry name" value="CAP_dom"/>
</dbReference>
<dbReference type="CDD" id="cd05379">
    <property type="entry name" value="CAP_bacterial"/>
    <property type="match status" value="1"/>
</dbReference>
<dbReference type="PANTHER" id="PTHR31157:SF1">
    <property type="entry name" value="SCP DOMAIN-CONTAINING PROTEIN"/>
    <property type="match status" value="1"/>
</dbReference>
<evidence type="ECO:0000259" key="3">
    <source>
        <dbReference type="Pfam" id="PF00188"/>
    </source>
</evidence>
<feature type="region of interest" description="Disordered" evidence="1">
    <location>
        <begin position="73"/>
        <end position="110"/>
    </location>
</feature>
<keyword evidence="2" id="KW-0472">Membrane</keyword>
<name>A0ABN2MUB0_9ACTN</name>
<dbReference type="Pfam" id="PF00188">
    <property type="entry name" value="CAP"/>
    <property type="match status" value="1"/>
</dbReference>
<reference evidence="4 5" key="1">
    <citation type="journal article" date="2019" name="Int. J. Syst. Evol. Microbiol.">
        <title>The Global Catalogue of Microorganisms (GCM) 10K type strain sequencing project: providing services to taxonomists for standard genome sequencing and annotation.</title>
        <authorList>
            <consortium name="The Broad Institute Genomics Platform"/>
            <consortium name="The Broad Institute Genome Sequencing Center for Infectious Disease"/>
            <person name="Wu L."/>
            <person name="Ma J."/>
        </authorList>
    </citation>
    <scope>NUCLEOTIDE SEQUENCE [LARGE SCALE GENOMIC DNA]</scope>
    <source>
        <strain evidence="4 5">JCM 13250</strain>
    </source>
</reference>
<evidence type="ECO:0000256" key="2">
    <source>
        <dbReference type="SAM" id="Phobius"/>
    </source>
</evidence>
<gene>
    <name evidence="4" type="ORF">GCM10009682_63250</name>
</gene>
<proteinExistence type="predicted"/>
<sequence>MRPMPTVSTVPQVGWETQRTTALPEVPRGNGRHRRRRRLGGLATAGVLLTIGVTGAMLSPVLIGWTGPLVPPAARASAVVPPTGPVAPPNTNPTAPEPTTAAPATSKKPTSAYAELEDRVLALTNAERAREGCGALRRDAKLVQAARAHSKDMAKNKYFSHTGLDKSSPGQRIERAGYHADAGWAENIAFGYASPEAVMEGWMKSPDHRRNILDCGLKALGVGVGRAADGRYYWTQDFGGA</sequence>
<keyword evidence="5" id="KW-1185">Reference proteome</keyword>
<dbReference type="SUPFAM" id="SSF55797">
    <property type="entry name" value="PR-1-like"/>
    <property type="match status" value="1"/>
</dbReference>
<dbReference type="PANTHER" id="PTHR31157">
    <property type="entry name" value="SCP DOMAIN-CONTAINING PROTEIN"/>
    <property type="match status" value="1"/>
</dbReference>
<feature type="compositionally biased region" description="Pro residues" evidence="1">
    <location>
        <begin position="82"/>
        <end position="91"/>
    </location>
</feature>
<feature type="domain" description="SCP" evidence="3">
    <location>
        <begin position="121"/>
        <end position="238"/>
    </location>
</feature>
<feature type="transmembrane region" description="Helical" evidence="2">
    <location>
        <begin position="42"/>
        <end position="65"/>
    </location>
</feature>
<organism evidence="4 5">
    <name type="scientific">Luedemannella flava</name>
    <dbReference type="NCBI Taxonomy" id="349316"/>
    <lineage>
        <taxon>Bacteria</taxon>
        <taxon>Bacillati</taxon>
        <taxon>Actinomycetota</taxon>
        <taxon>Actinomycetes</taxon>
        <taxon>Micromonosporales</taxon>
        <taxon>Micromonosporaceae</taxon>
        <taxon>Luedemannella</taxon>
    </lineage>
</organism>
<evidence type="ECO:0000313" key="5">
    <source>
        <dbReference type="Proteomes" id="UP001500218"/>
    </source>
</evidence>
<accession>A0ABN2MUB0</accession>
<dbReference type="Gene3D" id="3.40.33.10">
    <property type="entry name" value="CAP"/>
    <property type="match status" value="1"/>
</dbReference>
<feature type="compositionally biased region" description="Low complexity" evidence="1">
    <location>
        <begin position="92"/>
        <end position="110"/>
    </location>
</feature>
<keyword evidence="2" id="KW-1133">Transmembrane helix</keyword>
<evidence type="ECO:0000313" key="4">
    <source>
        <dbReference type="EMBL" id="GAA1837802.1"/>
    </source>
</evidence>
<dbReference type="EMBL" id="BAAALT010000343">
    <property type="protein sequence ID" value="GAA1837802.1"/>
    <property type="molecule type" value="Genomic_DNA"/>
</dbReference>
<protein>
    <recommendedName>
        <fullName evidence="3">SCP domain-containing protein</fullName>
    </recommendedName>
</protein>
<comment type="caution">
    <text evidence="4">The sequence shown here is derived from an EMBL/GenBank/DDBJ whole genome shotgun (WGS) entry which is preliminary data.</text>
</comment>